<organism evidence="1 2">
    <name type="scientific">Pistacia atlantica</name>
    <dbReference type="NCBI Taxonomy" id="434234"/>
    <lineage>
        <taxon>Eukaryota</taxon>
        <taxon>Viridiplantae</taxon>
        <taxon>Streptophyta</taxon>
        <taxon>Embryophyta</taxon>
        <taxon>Tracheophyta</taxon>
        <taxon>Spermatophyta</taxon>
        <taxon>Magnoliopsida</taxon>
        <taxon>eudicotyledons</taxon>
        <taxon>Gunneridae</taxon>
        <taxon>Pentapetalae</taxon>
        <taxon>rosids</taxon>
        <taxon>malvids</taxon>
        <taxon>Sapindales</taxon>
        <taxon>Anacardiaceae</taxon>
        <taxon>Pistacia</taxon>
    </lineage>
</organism>
<dbReference type="EMBL" id="CM047900">
    <property type="protein sequence ID" value="KAJ0098686.1"/>
    <property type="molecule type" value="Genomic_DNA"/>
</dbReference>
<evidence type="ECO:0000313" key="2">
    <source>
        <dbReference type="Proteomes" id="UP001164250"/>
    </source>
</evidence>
<accession>A0ACC1BIL0</accession>
<comment type="caution">
    <text evidence="1">The sequence shown here is derived from an EMBL/GenBank/DDBJ whole genome shotgun (WGS) entry which is preliminary data.</text>
</comment>
<name>A0ACC1BIL0_9ROSI</name>
<protein>
    <submittedName>
        <fullName evidence="1">Uncharacterized protein</fullName>
    </submittedName>
</protein>
<proteinExistence type="predicted"/>
<sequence>MSPFEITYGRKPPSLFNYCAGESVIVAIDQDLRSRDEIISHLHNNLLKAQTAMKIQADKHRKEVTFEVGNKVLLKLQPYRQISMGHRSSNKLSLRYYGPLEVVEPIGSVAYRLRLPAQSHIHPVVHCSLLKPFYEVSATTIHPLPEDSDANKPYASWEPWDDALIDGLEDKAVSHGEGNVTKIQHEANSSQQPVDVSDGVMTRPKRNLRMPTRLLD</sequence>
<reference evidence="2" key="1">
    <citation type="journal article" date="2023" name="G3 (Bethesda)">
        <title>Genome assembly and association tests identify interacting loci associated with vigor, precocity, and sex in interspecific pistachio rootstocks.</title>
        <authorList>
            <person name="Palmer W."/>
            <person name="Jacygrad E."/>
            <person name="Sagayaradj S."/>
            <person name="Cavanaugh K."/>
            <person name="Han R."/>
            <person name="Bertier L."/>
            <person name="Beede B."/>
            <person name="Kafkas S."/>
            <person name="Golino D."/>
            <person name="Preece J."/>
            <person name="Michelmore R."/>
        </authorList>
    </citation>
    <scope>NUCLEOTIDE SEQUENCE [LARGE SCALE GENOMIC DNA]</scope>
</reference>
<gene>
    <name evidence="1" type="ORF">Patl1_20654</name>
</gene>
<dbReference type="Proteomes" id="UP001164250">
    <property type="component" value="Chromosome 4"/>
</dbReference>
<keyword evidence="2" id="KW-1185">Reference proteome</keyword>
<evidence type="ECO:0000313" key="1">
    <source>
        <dbReference type="EMBL" id="KAJ0098686.1"/>
    </source>
</evidence>